<evidence type="ECO:0000313" key="2">
    <source>
        <dbReference type="Proteomes" id="UP000188543"/>
    </source>
</evidence>
<organism evidence="1 2">
    <name type="scientific">Burkholderia cenocepacia</name>
    <dbReference type="NCBI Taxonomy" id="95486"/>
    <lineage>
        <taxon>Bacteria</taxon>
        <taxon>Pseudomonadati</taxon>
        <taxon>Pseudomonadota</taxon>
        <taxon>Betaproteobacteria</taxon>
        <taxon>Burkholderiales</taxon>
        <taxon>Burkholderiaceae</taxon>
        <taxon>Burkholderia</taxon>
        <taxon>Burkholderia cepacia complex</taxon>
    </lineage>
</organism>
<reference evidence="1 2" key="1">
    <citation type="submission" date="2016-08" db="EMBL/GenBank/DDBJ databases">
        <authorList>
            <person name="Seilhamer J.J."/>
        </authorList>
    </citation>
    <scope>NUCLEOTIDE SEQUENCE [LARGE SCALE GENOMIC DNA]</scope>
    <source>
        <strain evidence="1 2">VC14762</strain>
    </source>
</reference>
<dbReference type="Proteomes" id="UP000188543">
    <property type="component" value="Unassembled WGS sequence"/>
</dbReference>
<dbReference type="EMBL" id="MUTJ01000108">
    <property type="protein sequence ID" value="ONU74340.1"/>
    <property type="molecule type" value="Genomic_DNA"/>
</dbReference>
<gene>
    <name evidence="1" type="ORF">A8E72_38640</name>
</gene>
<name>A0A1V2VRU6_9BURK</name>
<protein>
    <submittedName>
        <fullName evidence="1">Uncharacterized protein</fullName>
    </submittedName>
</protein>
<sequence length="90" mass="10053">MALLEPTLQVTLVHRGLHVFSISSCPAPPASPSGERGRRRRRRVQGHLQPRPHGFLWLLLCRVARRARSCVAPGGAPRAQGFSSFLKYDR</sequence>
<accession>A0A1V2VRU6</accession>
<comment type="caution">
    <text evidence="1">The sequence shown here is derived from an EMBL/GenBank/DDBJ whole genome shotgun (WGS) entry which is preliminary data.</text>
</comment>
<evidence type="ECO:0000313" key="1">
    <source>
        <dbReference type="EMBL" id="ONU74340.1"/>
    </source>
</evidence>
<dbReference type="AlphaFoldDB" id="A0A1V2VRU6"/>
<proteinExistence type="predicted"/>